<dbReference type="InterPro" id="IPR003961">
    <property type="entry name" value="FN3_dom"/>
</dbReference>
<keyword evidence="1" id="KW-0378">Hydrolase</keyword>
<dbReference type="InterPro" id="IPR011047">
    <property type="entry name" value="Quinoprotein_ADH-like_sf"/>
</dbReference>
<feature type="chain" id="PRO_5046180948" description="Fibronectin type-III domain-containing protein" evidence="4">
    <location>
        <begin position="48"/>
        <end position="561"/>
    </location>
</feature>
<feature type="region of interest" description="Disordered" evidence="3">
    <location>
        <begin position="531"/>
        <end position="561"/>
    </location>
</feature>
<evidence type="ECO:0000259" key="5">
    <source>
        <dbReference type="PROSITE" id="PS50853"/>
    </source>
</evidence>
<gene>
    <name evidence="6" type="ORF">GCM10022254_14570</name>
</gene>
<proteinExistence type="predicted"/>
<dbReference type="InterPro" id="IPR036116">
    <property type="entry name" value="FN3_sf"/>
</dbReference>
<keyword evidence="2" id="KW-0624">Polysaccharide degradation</keyword>
<evidence type="ECO:0000256" key="4">
    <source>
        <dbReference type="SAM" id="SignalP"/>
    </source>
</evidence>
<evidence type="ECO:0000256" key="1">
    <source>
        <dbReference type="ARBA" id="ARBA00023295"/>
    </source>
</evidence>
<feature type="region of interest" description="Disordered" evidence="3">
    <location>
        <begin position="1"/>
        <end position="21"/>
    </location>
</feature>
<evidence type="ECO:0000313" key="7">
    <source>
        <dbReference type="Proteomes" id="UP001501710"/>
    </source>
</evidence>
<keyword evidence="7" id="KW-1185">Reference proteome</keyword>
<dbReference type="SUPFAM" id="SSF49265">
    <property type="entry name" value="Fibronectin type III"/>
    <property type="match status" value="1"/>
</dbReference>
<dbReference type="SMART" id="SM00060">
    <property type="entry name" value="FN3"/>
    <property type="match status" value="1"/>
</dbReference>
<keyword evidence="2" id="KW-0119">Carbohydrate metabolism</keyword>
<feature type="compositionally biased region" description="Polar residues" evidence="3">
    <location>
        <begin position="1"/>
        <end position="10"/>
    </location>
</feature>
<dbReference type="Pfam" id="PF17164">
    <property type="entry name" value="DUF5122"/>
    <property type="match status" value="1"/>
</dbReference>
<feature type="region of interest" description="Disordered" evidence="3">
    <location>
        <begin position="44"/>
        <end position="63"/>
    </location>
</feature>
<dbReference type="SUPFAM" id="SSF50998">
    <property type="entry name" value="Quinoprotein alcohol dehydrogenase-like"/>
    <property type="match status" value="1"/>
</dbReference>
<reference evidence="7" key="1">
    <citation type="journal article" date="2019" name="Int. J. Syst. Evol. Microbiol.">
        <title>The Global Catalogue of Microorganisms (GCM) 10K type strain sequencing project: providing services to taxonomists for standard genome sequencing and annotation.</title>
        <authorList>
            <consortium name="The Broad Institute Genomics Platform"/>
            <consortium name="The Broad Institute Genome Sequencing Center for Infectious Disease"/>
            <person name="Wu L."/>
            <person name="Ma J."/>
        </authorList>
    </citation>
    <scope>NUCLEOTIDE SEQUENCE [LARGE SCALE GENOMIC DNA]</scope>
    <source>
        <strain evidence="7">JCM 17440</strain>
    </source>
</reference>
<feature type="region of interest" description="Disordered" evidence="3">
    <location>
        <begin position="441"/>
        <end position="465"/>
    </location>
</feature>
<dbReference type="InterPro" id="IPR013431">
    <property type="entry name" value="Delta_60_rpt"/>
</dbReference>
<keyword evidence="4" id="KW-0732">Signal</keyword>
<protein>
    <recommendedName>
        <fullName evidence="5">Fibronectin type-III domain-containing protein</fullName>
    </recommendedName>
</protein>
<dbReference type="Gene3D" id="2.60.40.10">
    <property type="entry name" value="Immunoglobulins"/>
    <property type="match status" value="1"/>
</dbReference>
<comment type="caution">
    <text evidence="6">The sequence shown here is derived from an EMBL/GenBank/DDBJ whole genome shotgun (WGS) entry which is preliminary data.</text>
</comment>
<feature type="domain" description="Fibronectin type-III" evidence="5">
    <location>
        <begin position="448"/>
        <end position="549"/>
    </location>
</feature>
<accession>A0ABP8BV81</accession>
<dbReference type="InterPro" id="IPR013783">
    <property type="entry name" value="Ig-like_fold"/>
</dbReference>
<dbReference type="EMBL" id="BAABAS010000004">
    <property type="protein sequence ID" value="GAA4227278.1"/>
    <property type="molecule type" value="Genomic_DNA"/>
</dbReference>
<evidence type="ECO:0000313" key="6">
    <source>
        <dbReference type="EMBL" id="GAA4227278.1"/>
    </source>
</evidence>
<evidence type="ECO:0000256" key="3">
    <source>
        <dbReference type="SAM" id="MobiDB-lite"/>
    </source>
</evidence>
<feature type="compositionally biased region" description="Polar residues" evidence="3">
    <location>
        <begin position="531"/>
        <end position="549"/>
    </location>
</feature>
<name>A0ABP8BV81_9ACTN</name>
<dbReference type="PROSITE" id="PS50853">
    <property type="entry name" value="FN3"/>
    <property type="match status" value="1"/>
</dbReference>
<feature type="compositionally biased region" description="Low complexity" evidence="3">
    <location>
        <begin position="453"/>
        <end position="465"/>
    </location>
</feature>
<organism evidence="6 7">
    <name type="scientific">Actinomadura meridiana</name>
    <dbReference type="NCBI Taxonomy" id="559626"/>
    <lineage>
        <taxon>Bacteria</taxon>
        <taxon>Bacillati</taxon>
        <taxon>Actinomycetota</taxon>
        <taxon>Actinomycetes</taxon>
        <taxon>Streptosporangiales</taxon>
        <taxon>Thermomonosporaceae</taxon>
        <taxon>Actinomadura</taxon>
    </lineage>
</organism>
<feature type="compositionally biased region" description="Basic residues" evidence="3">
    <location>
        <begin position="11"/>
        <end position="21"/>
    </location>
</feature>
<sequence length="561" mass="60405">MLATSWSIPRSRQHRHVSRRRRRLPARALLAITALTAALTTVPPAVADTAPPPGELPTVTADPLPTWQTNGTVWTIEIIGDTVYVGGSFTAIRPPGTSPGDPAELPRLNLAAFNATTGQPLPFNPAVEANPGAEVIVWDLQPSPDGHTLYIAGKFTKINGQSRPRIAAFTLPDGPLTGFRHDLDAAAEALAVTPTTVYTGGNFTTADGSPRQRLAAFDRTTGTLTGWTPSADRRVMSMALSPDQTQVIIGGKFDTLNGKPPHGLSSIRTDATGTNAPWETGLERQSDTRHSWATDLITDDDTVYVSAAGTGTFDGRLAVNPDGGTLRWIDNCLGGTEAITLLAGVLYSGSHAHDCSTQPDGFPQLDNNRHQRLLAEPANPDPARYDTPPILHWFADTNAGPTDGQGPRAMDNNGHYLWLGGDFTTINDQPQQSLTRFGDLTVTTDTNPPQPLTKPTVTKPDGTTGTLTITWTQTWDRDNKQLKYEIIRDGTSVIHTLDSPSRFWDLKPLTHTDTGLPPGSTHTYTIRATDHYGNTAQSPTSDPVQTGQLRMSRPSPDAPLR</sequence>
<dbReference type="Proteomes" id="UP001501710">
    <property type="component" value="Unassembled WGS sequence"/>
</dbReference>
<feature type="signal peptide" evidence="4">
    <location>
        <begin position="1"/>
        <end position="47"/>
    </location>
</feature>
<keyword evidence="1" id="KW-0326">Glycosidase</keyword>
<evidence type="ECO:0000256" key="2">
    <source>
        <dbReference type="ARBA" id="ARBA00023326"/>
    </source>
</evidence>